<dbReference type="Pfam" id="PF01042">
    <property type="entry name" value="Ribonuc_L-PSP"/>
    <property type="match status" value="1"/>
</dbReference>
<comment type="similarity">
    <text evidence="1">Belongs to the RutC family.</text>
</comment>
<dbReference type="GO" id="GO:0005829">
    <property type="term" value="C:cytosol"/>
    <property type="evidence" value="ECO:0007669"/>
    <property type="project" value="TreeGrafter"/>
</dbReference>
<dbReference type="Proteomes" id="UP000623681">
    <property type="component" value="Unassembled WGS sequence"/>
</dbReference>
<dbReference type="NCBIfam" id="TIGR00004">
    <property type="entry name" value="Rid family detoxifying hydrolase"/>
    <property type="match status" value="1"/>
</dbReference>
<dbReference type="RefSeq" id="WP_202766750.1">
    <property type="nucleotide sequence ID" value="NZ_JAESWA010000019.1"/>
</dbReference>
<dbReference type="CDD" id="cd00448">
    <property type="entry name" value="YjgF_YER057c_UK114_family"/>
    <property type="match status" value="1"/>
</dbReference>
<dbReference type="PANTHER" id="PTHR11803">
    <property type="entry name" value="2-IMINOBUTANOATE/2-IMINOPROPANOATE DEAMINASE RIDA"/>
    <property type="match status" value="1"/>
</dbReference>
<keyword evidence="3" id="KW-1185">Reference proteome</keyword>
<dbReference type="PANTHER" id="PTHR11803:SF39">
    <property type="entry name" value="2-IMINOBUTANOATE_2-IMINOPROPANOATE DEAMINASE"/>
    <property type="match status" value="1"/>
</dbReference>
<dbReference type="InterPro" id="IPR006056">
    <property type="entry name" value="RidA"/>
</dbReference>
<evidence type="ECO:0000256" key="1">
    <source>
        <dbReference type="ARBA" id="ARBA00010552"/>
    </source>
</evidence>
<dbReference type="PROSITE" id="PS01094">
    <property type="entry name" value="UPF0076"/>
    <property type="match status" value="1"/>
</dbReference>
<dbReference type="EMBL" id="JAESWA010000019">
    <property type="protein sequence ID" value="MBL4931369.1"/>
    <property type="molecule type" value="Genomic_DNA"/>
</dbReference>
<comment type="caution">
    <text evidence="2">The sequence shown here is derived from an EMBL/GenBank/DDBJ whole genome shotgun (WGS) entry which is preliminary data.</text>
</comment>
<reference evidence="2" key="1">
    <citation type="submission" date="2021-01" db="EMBL/GenBank/DDBJ databases">
        <title>Genome public.</title>
        <authorList>
            <person name="Liu C."/>
            <person name="Sun Q."/>
        </authorList>
    </citation>
    <scope>NUCLEOTIDE SEQUENCE</scope>
    <source>
        <strain evidence="2">YIM B02565</strain>
    </source>
</reference>
<dbReference type="InterPro" id="IPR006175">
    <property type="entry name" value="YjgF/YER057c/UK114"/>
</dbReference>
<dbReference type="Gene3D" id="3.30.1330.40">
    <property type="entry name" value="RutC-like"/>
    <property type="match status" value="1"/>
</dbReference>
<dbReference type="InterPro" id="IPR019897">
    <property type="entry name" value="RidA_CS"/>
</dbReference>
<accession>A0A937FDP8</accession>
<evidence type="ECO:0000313" key="2">
    <source>
        <dbReference type="EMBL" id="MBL4931369.1"/>
    </source>
</evidence>
<protein>
    <submittedName>
        <fullName evidence="2">RidA family protein</fullName>
    </submittedName>
</protein>
<dbReference type="SUPFAM" id="SSF55298">
    <property type="entry name" value="YjgF-like"/>
    <property type="match status" value="1"/>
</dbReference>
<dbReference type="GO" id="GO:0019239">
    <property type="term" value="F:deaminase activity"/>
    <property type="evidence" value="ECO:0007669"/>
    <property type="project" value="TreeGrafter"/>
</dbReference>
<dbReference type="AlphaFoldDB" id="A0A937FDP8"/>
<dbReference type="InterPro" id="IPR035959">
    <property type="entry name" value="RutC-like_sf"/>
</dbReference>
<dbReference type="FunFam" id="3.30.1330.40:FF:000001">
    <property type="entry name" value="L-PSP family endoribonuclease"/>
    <property type="match status" value="1"/>
</dbReference>
<organism evidence="2 3">
    <name type="scientific">Clostridium paridis</name>
    <dbReference type="NCBI Taxonomy" id="2803863"/>
    <lineage>
        <taxon>Bacteria</taxon>
        <taxon>Bacillati</taxon>
        <taxon>Bacillota</taxon>
        <taxon>Clostridia</taxon>
        <taxon>Eubacteriales</taxon>
        <taxon>Clostridiaceae</taxon>
        <taxon>Clostridium</taxon>
    </lineage>
</organism>
<gene>
    <name evidence="2" type="ORF">JK634_06095</name>
</gene>
<sequence length="126" mass="13694">MNKEIISTNNAPGAIGPYSQGVKIGELIYTSGQIPLNPKTGEIPETIQEQTKQSLENCKAILEAGGTSLDNVFKTTVFLSDMNDFVSMNEVYASYFPSNPPARSAVQVARLPKDVKIEIEMIAISK</sequence>
<evidence type="ECO:0000313" key="3">
    <source>
        <dbReference type="Proteomes" id="UP000623681"/>
    </source>
</evidence>
<name>A0A937FDP8_9CLOT</name>
<proteinExistence type="inferred from homology"/>